<gene>
    <name evidence="2" type="ORF">M6B38_116525</name>
    <name evidence="3" type="ORF">M6B38_254805</name>
</gene>
<keyword evidence="1" id="KW-0472">Membrane</keyword>
<comment type="caution">
    <text evidence="3">The sequence shown here is derived from an EMBL/GenBank/DDBJ whole genome shotgun (WGS) entry which is preliminary data.</text>
</comment>
<evidence type="ECO:0000313" key="2">
    <source>
        <dbReference type="EMBL" id="KAJ6847893.1"/>
    </source>
</evidence>
<evidence type="ECO:0000313" key="4">
    <source>
        <dbReference type="Proteomes" id="UP001140949"/>
    </source>
</evidence>
<sequence>MMSSIVSFEELKLFLRGEGRDVESWSSSSSPIDGMFLFCYISDLCHVGFARMAGRTSSIKIILCSVPWWGEIARGFCFVFLLPGFSSHPSLAVSSWCGLLLPSKLSTQRTLRLTNEITNEIKNKIEGVRYDWPTKSKSKRYRRILLPFYQRSYDILSTVGKYRPWASLLPLLFVLIYSCSFVLQLLFILLYSCSFIL</sequence>
<evidence type="ECO:0000313" key="3">
    <source>
        <dbReference type="EMBL" id="KAJ6852260.1"/>
    </source>
</evidence>
<dbReference type="Proteomes" id="UP001140949">
    <property type="component" value="Unassembled WGS sequence"/>
</dbReference>
<proteinExistence type="predicted"/>
<keyword evidence="4" id="KW-1185">Reference proteome</keyword>
<evidence type="ECO:0000256" key="1">
    <source>
        <dbReference type="SAM" id="Phobius"/>
    </source>
</evidence>
<keyword evidence="1" id="KW-0812">Transmembrane</keyword>
<dbReference type="EMBL" id="JANAVB010001800">
    <property type="protein sequence ID" value="KAJ6852260.1"/>
    <property type="molecule type" value="Genomic_DNA"/>
</dbReference>
<reference evidence="3" key="2">
    <citation type="submission" date="2023-04" db="EMBL/GenBank/DDBJ databases">
        <authorList>
            <person name="Bruccoleri R.E."/>
            <person name="Oakeley E.J."/>
            <person name="Faust A.-M."/>
            <person name="Dessus-Babus S."/>
            <person name="Altorfer M."/>
            <person name="Burckhardt D."/>
            <person name="Oertli M."/>
            <person name="Naumann U."/>
            <person name="Petersen F."/>
            <person name="Wong J."/>
        </authorList>
    </citation>
    <scope>NUCLEOTIDE SEQUENCE</scope>
    <source>
        <strain evidence="3">GSM-AAB239-AS_SAM_17_03QT</strain>
        <tissue evidence="3">Leaf</tissue>
    </source>
</reference>
<feature type="transmembrane region" description="Helical" evidence="1">
    <location>
        <begin position="168"/>
        <end position="191"/>
    </location>
</feature>
<dbReference type="EMBL" id="JANAVB010004798">
    <property type="protein sequence ID" value="KAJ6847893.1"/>
    <property type="molecule type" value="Genomic_DNA"/>
</dbReference>
<accession>A0AAX6IG00</accession>
<keyword evidence="1" id="KW-1133">Transmembrane helix</keyword>
<dbReference type="AlphaFoldDB" id="A0AAX6IG00"/>
<reference evidence="3" key="1">
    <citation type="journal article" date="2023" name="GigaByte">
        <title>Genome assembly of the bearded iris, Iris pallida Lam.</title>
        <authorList>
            <person name="Bruccoleri R.E."/>
            <person name="Oakeley E.J."/>
            <person name="Faust A.M.E."/>
            <person name="Altorfer M."/>
            <person name="Dessus-Babus S."/>
            <person name="Burckhardt D."/>
            <person name="Oertli M."/>
            <person name="Naumann U."/>
            <person name="Petersen F."/>
            <person name="Wong J."/>
        </authorList>
    </citation>
    <scope>NUCLEOTIDE SEQUENCE</scope>
    <source>
        <strain evidence="3">GSM-AAB239-AS_SAM_17_03QT</strain>
    </source>
</reference>
<organism evidence="3 4">
    <name type="scientific">Iris pallida</name>
    <name type="common">Sweet iris</name>
    <dbReference type="NCBI Taxonomy" id="29817"/>
    <lineage>
        <taxon>Eukaryota</taxon>
        <taxon>Viridiplantae</taxon>
        <taxon>Streptophyta</taxon>
        <taxon>Embryophyta</taxon>
        <taxon>Tracheophyta</taxon>
        <taxon>Spermatophyta</taxon>
        <taxon>Magnoliopsida</taxon>
        <taxon>Liliopsida</taxon>
        <taxon>Asparagales</taxon>
        <taxon>Iridaceae</taxon>
        <taxon>Iridoideae</taxon>
        <taxon>Irideae</taxon>
        <taxon>Iris</taxon>
    </lineage>
</organism>
<name>A0AAX6IG00_IRIPA</name>
<protein>
    <submittedName>
        <fullName evidence="3">Uncharacterized protein</fullName>
    </submittedName>
</protein>